<evidence type="ECO:0000313" key="2">
    <source>
        <dbReference type="EMBL" id="CAD8830911.1"/>
    </source>
</evidence>
<proteinExistence type="predicted"/>
<evidence type="ECO:0000256" key="1">
    <source>
        <dbReference type="SAM" id="MobiDB-lite"/>
    </source>
</evidence>
<organism evidence="2">
    <name type="scientific">Noctiluca scintillans</name>
    <name type="common">Sea sparkle</name>
    <name type="synonym">Red tide dinoflagellate</name>
    <dbReference type="NCBI Taxonomy" id="2966"/>
    <lineage>
        <taxon>Eukaryota</taxon>
        <taxon>Sar</taxon>
        <taxon>Alveolata</taxon>
        <taxon>Dinophyceae</taxon>
        <taxon>Noctilucales</taxon>
        <taxon>Noctilucaceae</taxon>
        <taxon>Noctiluca</taxon>
    </lineage>
</organism>
<sequence>MPVDYSKFDNIEDSDDESEKRQAAKKDSDGGEDWTLEDEAVAEEGPSPGAIAEALKEHARPLEDAPELQNVSGDFLEYYQNKMTPPQRMQTLIMLWNASPQEERVLFLRHLIDIINNPAISNRIKGGQGILKDLNTNYYRGVTYPVAWASQFKEKMNSDDKKLVFEMLFKSLDPSEQGLVLGTLS</sequence>
<dbReference type="EMBL" id="HBFQ01007531">
    <property type="protein sequence ID" value="CAD8830911.1"/>
    <property type="molecule type" value="Transcribed_RNA"/>
</dbReference>
<protein>
    <submittedName>
        <fullName evidence="2">Uncharacterized protein</fullName>
    </submittedName>
</protein>
<dbReference type="AlphaFoldDB" id="A0A7S0ZSD4"/>
<reference evidence="2" key="1">
    <citation type="submission" date="2021-01" db="EMBL/GenBank/DDBJ databases">
        <authorList>
            <person name="Corre E."/>
            <person name="Pelletier E."/>
            <person name="Niang G."/>
            <person name="Scheremetjew M."/>
            <person name="Finn R."/>
            <person name="Kale V."/>
            <person name="Holt S."/>
            <person name="Cochrane G."/>
            <person name="Meng A."/>
            <person name="Brown T."/>
            <person name="Cohen L."/>
        </authorList>
    </citation>
    <scope>NUCLEOTIDE SEQUENCE</scope>
</reference>
<feature type="region of interest" description="Disordered" evidence="1">
    <location>
        <begin position="1"/>
        <end position="34"/>
    </location>
</feature>
<gene>
    <name evidence="2" type="ORF">NSCI0253_LOCUS5257</name>
</gene>
<feature type="compositionally biased region" description="Basic and acidic residues" evidence="1">
    <location>
        <begin position="1"/>
        <end position="10"/>
    </location>
</feature>
<name>A0A7S0ZSD4_NOCSC</name>
<accession>A0A7S0ZSD4</accession>
<feature type="compositionally biased region" description="Basic and acidic residues" evidence="1">
    <location>
        <begin position="18"/>
        <end position="29"/>
    </location>
</feature>